<comment type="caution">
    <text evidence="10">The sequence shown here is derived from an EMBL/GenBank/DDBJ whole genome shotgun (WGS) entry which is preliminary data.</text>
</comment>
<organism evidence="10 11">
    <name type="scientific">Telmatospirillum siberiense</name>
    <dbReference type="NCBI Taxonomy" id="382514"/>
    <lineage>
        <taxon>Bacteria</taxon>
        <taxon>Pseudomonadati</taxon>
        <taxon>Pseudomonadota</taxon>
        <taxon>Alphaproteobacteria</taxon>
        <taxon>Rhodospirillales</taxon>
        <taxon>Rhodospirillaceae</taxon>
        <taxon>Telmatospirillum</taxon>
    </lineage>
</organism>
<feature type="transmembrane region" description="Helical" evidence="8">
    <location>
        <begin position="38"/>
        <end position="60"/>
    </location>
</feature>
<dbReference type="GO" id="GO:0055085">
    <property type="term" value="P:transmembrane transport"/>
    <property type="evidence" value="ECO:0007669"/>
    <property type="project" value="InterPro"/>
</dbReference>
<keyword evidence="2 8" id="KW-0813">Transport</keyword>
<keyword evidence="6 8" id="KW-1133">Transmembrane helix</keyword>
<dbReference type="Proteomes" id="UP000233293">
    <property type="component" value="Unassembled WGS sequence"/>
</dbReference>
<name>A0A2N3PQ39_9PROT</name>
<evidence type="ECO:0000259" key="9">
    <source>
        <dbReference type="PROSITE" id="PS50928"/>
    </source>
</evidence>
<dbReference type="CDD" id="cd06261">
    <property type="entry name" value="TM_PBP2"/>
    <property type="match status" value="2"/>
</dbReference>
<dbReference type="PANTHER" id="PTHR43357:SF4">
    <property type="entry name" value="INNER MEMBRANE ABC TRANSPORTER PERMEASE PROTEIN YDCV"/>
    <property type="match status" value="1"/>
</dbReference>
<comment type="subcellular location">
    <subcellularLocation>
        <location evidence="1">Cell inner membrane</location>
        <topology evidence="1">Multi-pass membrane protein</topology>
    </subcellularLocation>
    <subcellularLocation>
        <location evidence="8">Cell membrane</location>
        <topology evidence="8">Multi-pass membrane protein</topology>
    </subcellularLocation>
</comment>
<dbReference type="InterPro" id="IPR035906">
    <property type="entry name" value="MetI-like_sf"/>
</dbReference>
<protein>
    <submittedName>
        <fullName evidence="10">ABC transporter permease</fullName>
    </submittedName>
</protein>
<keyword evidence="4" id="KW-0997">Cell inner membrane</keyword>
<feature type="transmembrane region" description="Helical" evidence="8">
    <location>
        <begin position="164"/>
        <end position="186"/>
    </location>
</feature>
<evidence type="ECO:0000256" key="6">
    <source>
        <dbReference type="ARBA" id="ARBA00022989"/>
    </source>
</evidence>
<dbReference type="PANTHER" id="PTHR43357">
    <property type="entry name" value="INNER MEMBRANE ABC TRANSPORTER PERMEASE PROTEIN YDCV"/>
    <property type="match status" value="1"/>
</dbReference>
<feature type="transmembrane region" description="Helical" evidence="8">
    <location>
        <begin position="72"/>
        <end position="92"/>
    </location>
</feature>
<feature type="transmembrane region" description="Helical" evidence="8">
    <location>
        <begin position="273"/>
        <end position="295"/>
    </location>
</feature>
<feature type="domain" description="ABC transmembrane type-1" evidence="9">
    <location>
        <begin position="329"/>
        <end position="521"/>
    </location>
</feature>
<dbReference type="Pfam" id="PF00528">
    <property type="entry name" value="BPD_transp_1"/>
    <property type="match status" value="2"/>
</dbReference>
<evidence type="ECO:0000256" key="2">
    <source>
        <dbReference type="ARBA" id="ARBA00022448"/>
    </source>
</evidence>
<reference evidence="11" key="1">
    <citation type="submission" date="2017-12" db="EMBL/GenBank/DDBJ databases">
        <title>Draft genome sequence of Telmatospirillum siberiense 26-4b1T, an acidotolerant peatland alphaproteobacterium potentially involved in sulfur cycling.</title>
        <authorList>
            <person name="Hausmann B."/>
            <person name="Pjevac P."/>
            <person name="Schreck K."/>
            <person name="Herbold C.W."/>
            <person name="Daims H."/>
            <person name="Wagner M."/>
            <person name="Pester M."/>
            <person name="Loy A."/>
        </authorList>
    </citation>
    <scope>NUCLEOTIDE SEQUENCE [LARGE SCALE GENOMIC DNA]</scope>
    <source>
        <strain evidence="11">26-4b1</strain>
    </source>
</reference>
<proteinExistence type="inferred from homology"/>
<evidence type="ECO:0000256" key="4">
    <source>
        <dbReference type="ARBA" id="ARBA00022519"/>
    </source>
</evidence>
<sequence>MFYGSLHTTRPGLPGGFNLDGYRAVLSLDNAQLLFETFRIAATNTTISLAFATVLAWLVARTDVPGRRALEVLITFPIFIPPILTSTVWGMLANPSVGILNVAWQTLTGDADPLLDIYSYAGVIWLMVQMSTAFLFMLLVDVFRAMDPSLEDASRLAGARPYQTFFRITLGMMLPALSSCFLLSLIRGMEAFEPALLYGSQAGIRMLATQIYLSVTQEENPSYQYPTALSFTMIVLMFLLVLVQWRILKGRRFQTVTGKGYTPRTVVLGRWRWLAFLPCAFFVVCAVILPVLQLISGSFFEYFGIYRWDMLTLEHYREVLTNPSIRRSFINTLVLAVGGAVSTMALGSVVAYATMRTRVRGRRLLEFLAWLPWMMPGMVMAVGFLWVFALLPPGIPLYGTIGAMLIADVALCMPVSVRVMSSAYAQISGDLEECSRVAGASWLQTQWHITLALVWPSLSVGWLLVFFGILREMSAAILLYSAGSETFSITLYRLWNDGRIEQVSVIGLFLLLLVVLMRWAHHRFLNRGVRPV</sequence>
<evidence type="ECO:0000256" key="7">
    <source>
        <dbReference type="ARBA" id="ARBA00023136"/>
    </source>
</evidence>
<feature type="transmembrane region" description="Helical" evidence="8">
    <location>
        <begin position="329"/>
        <end position="355"/>
    </location>
</feature>
<feature type="transmembrane region" description="Helical" evidence="8">
    <location>
        <begin position="223"/>
        <end position="243"/>
    </location>
</feature>
<dbReference type="PROSITE" id="PS50928">
    <property type="entry name" value="ABC_TM1"/>
    <property type="match status" value="2"/>
</dbReference>
<evidence type="ECO:0000256" key="8">
    <source>
        <dbReference type="RuleBase" id="RU363032"/>
    </source>
</evidence>
<feature type="transmembrane region" description="Helical" evidence="8">
    <location>
        <begin position="502"/>
        <end position="520"/>
    </location>
</feature>
<evidence type="ECO:0000256" key="5">
    <source>
        <dbReference type="ARBA" id="ARBA00022692"/>
    </source>
</evidence>
<dbReference type="GO" id="GO:0005886">
    <property type="term" value="C:plasma membrane"/>
    <property type="evidence" value="ECO:0007669"/>
    <property type="project" value="UniProtKB-SubCell"/>
</dbReference>
<comment type="similarity">
    <text evidence="8">Belongs to the binding-protein-dependent transport system permease family.</text>
</comment>
<feature type="transmembrane region" description="Helical" evidence="8">
    <location>
        <begin position="117"/>
        <end position="143"/>
    </location>
</feature>
<keyword evidence="11" id="KW-1185">Reference proteome</keyword>
<dbReference type="OrthoDB" id="27542at2"/>
<accession>A0A2N3PQ39</accession>
<dbReference type="Gene3D" id="1.10.3720.10">
    <property type="entry name" value="MetI-like"/>
    <property type="match status" value="2"/>
</dbReference>
<dbReference type="EMBL" id="PIUM01000031">
    <property type="protein sequence ID" value="PKU22520.1"/>
    <property type="molecule type" value="Genomic_DNA"/>
</dbReference>
<dbReference type="AlphaFoldDB" id="A0A2N3PQ39"/>
<evidence type="ECO:0000313" key="11">
    <source>
        <dbReference type="Proteomes" id="UP000233293"/>
    </source>
</evidence>
<evidence type="ECO:0000256" key="3">
    <source>
        <dbReference type="ARBA" id="ARBA00022475"/>
    </source>
</evidence>
<gene>
    <name evidence="10" type="ORF">CWS72_21515</name>
</gene>
<feature type="transmembrane region" description="Helical" evidence="8">
    <location>
        <begin position="367"/>
        <end position="389"/>
    </location>
</feature>
<evidence type="ECO:0000256" key="1">
    <source>
        <dbReference type="ARBA" id="ARBA00004429"/>
    </source>
</evidence>
<dbReference type="InterPro" id="IPR000515">
    <property type="entry name" value="MetI-like"/>
</dbReference>
<feature type="transmembrane region" description="Helical" evidence="8">
    <location>
        <begin position="395"/>
        <end position="417"/>
    </location>
</feature>
<keyword evidence="3" id="KW-1003">Cell membrane</keyword>
<keyword evidence="7 8" id="KW-0472">Membrane</keyword>
<feature type="domain" description="ABC transmembrane type-1" evidence="9">
    <location>
        <begin position="34"/>
        <end position="244"/>
    </location>
</feature>
<dbReference type="SUPFAM" id="SSF161098">
    <property type="entry name" value="MetI-like"/>
    <property type="match status" value="2"/>
</dbReference>
<keyword evidence="5 8" id="KW-0812">Transmembrane</keyword>
<evidence type="ECO:0000313" key="10">
    <source>
        <dbReference type="EMBL" id="PKU22520.1"/>
    </source>
</evidence>